<evidence type="ECO:0000313" key="2">
    <source>
        <dbReference type="EMBL" id="KAH3852223.1"/>
    </source>
</evidence>
<feature type="compositionally biased region" description="Low complexity" evidence="1">
    <location>
        <begin position="93"/>
        <end position="109"/>
    </location>
</feature>
<feature type="compositionally biased region" description="Polar residues" evidence="1">
    <location>
        <begin position="52"/>
        <end position="66"/>
    </location>
</feature>
<keyword evidence="3" id="KW-1185">Reference proteome</keyword>
<name>A0A9D4R2X3_DREPO</name>
<evidence type="ECO:0000256" key="1">
    <source>
        <dbReference type="SAM" id="MobiDB-lite"/>
    </source>
</evidence>
<sequence>MKFEDDQDQRSCTCSSRTSSCSPVRTSLRVSMTQKPIGQVESSDHEYGLLGKSSSRSAGQYPTPSSKKQRDSEQSDAGGPGKRTTGSASKCTSGGRSSRSPSPSRSYSS</sequence>
<organism evidence="2 3">
    <name type="scientific">Dreissena polymorpha</name>
    <name type="common">Zebra mussel</name>
    <name type="synonym">Mytilus polymorpha</name>
    <dbReference type="NCBI Taxonomy" id="45954"/>
    <lineage>
        <taxon>Eukaryota</taxon>
        <taxon>Metazoa</taxon>
        <taxon>Spiralia</taxon>
        <taxon>Lophotrochozoa</taxon>
        <taxon>Mollusca</taxon>
        <taxon>Bivalvia</taxon>
        <taxon>Autobranchia</taxon>
        <taxon>Heteroconchia</taxon>
        <taxon>Euheterodonta</taxon>
        <taxon>Imparidentia</taxon>
        <taxon>Neoheterodontei</taxon>
        <taxon>Myida</taxon>
        <taxon>Dreissenoidea</taxon>
        <taxon>Dreissenidae</taxon>
        <taxon>Dreissena</taxon>
    </lineage>
</organism>
<dbReference type="AlphaFoldDB" id="A0A9D4R2X3"/>
<reference evidence="2" key="2">
    <citation type="submission" date="2020-11" db="EMBL/GenBank/DDBJ databases">
        <authorList>
            <person name="McCartney M.A."/>
            <person name="Auch B."/>
            <person name="Kono T."/>
            <person name="Mallez S."/>
            <person name="Becker A."/>
            <person name="Gohl D.M."/>
            <person name="Silverstein K.A.T."/>
            <person name="Koren S."/>
            <person name="Bechman K.B."/>
            <person name="Herman A."/>
            <person name="Abrahante J.E."/>
            <person name="Garbe J."/>
        </authorList>
    </citation>
    <scope>NUCLEOTIDE SEQUENCE</scope>
    <source>
        <strain evidence="2">Duluth1</strain>
        <tissue evidence="2">Whole animal</tissue>
    </source>
</reference>
<gene>
    <name evidence="2" type="ORF">DPMN_094724</name>
</gene>
<protein>
    <submittedName>
        <fullName evidence="2">Uncharacterized protein</fullName>
    </submittedName>
</protein>
<feature type="compositionally biased region" description="Low complexity" evidence="1">
    <location>
        <begin position="10"/>
        <end position="27"/>
    </location>
</feature>
<dbReference type="EMBL" id="JAIWYP010000003">
    <property type="protein sequence ID" value="KAH3852223.1"/>
    <property type="molecule type" value="Genomic_DNA"/>
</dbReference>
<comment type="caution">
    <text evidence="2">The sequence shown here is derived from an EMBL/GenBank/DDBJ whole genome shotgun (WGS) entry which is preliminary data.</text>
</comment>
<dbReference type="Proteomes" id="UP000828390">
    <property type="component" value="Unassembled WGS sequence"/>
</dbReference>
<feature type="region of interest" description="Disordered" evidence="1">
    <location>
        <begin position="1"/>
        <end position="109"/>
    </location>
</feature>
<proteinExistence type="predicted"/>
<evidence type="ECO:0000313" key="3">
    <source>
        <dbReference type="Proteomes" id="UP000828390"/>
    </source>
</evidence>
<accession>A0A9D4R2X3</accession>
<reference evidence="2" key="1">
    <citation type="journal article" date="2019" name="bioRxiv">
        <title>The Genome of the Zebra Mussel, Dreissena polymorpha: A Resource for Invasive Species Research.</title>
        <authorList>
            <person name="McCartney M.A."/>
            <person name="Auch B."/>
            <person name="Kono T."/>
            <person name="Mallez S."/>
            <person name="Zhang Y."/>
            <person name="Obille A."/>
            <person name="Becker A."/>
            <person name="Abrahante J.E."/>
            <person name="Garbe J."/>
            <person name="Badalamenti J.P."/>
            <person name="Herman A."/>
            <person name="Mangelson H."/>
            <person name="Liachko I."/>
            <person name="Sullivan S."/>
            <person name="Sone E.D."/>
            <person name="Koren S."/>
            <person name="Silverstein K.A.T."/>
            <person name="Beckman K.B."/>
            <person name="Gohl D.M."/>
        </authorList>
    </citation>
    <scope>NUCLEOTIDE SEQUENCE</scope>
    <source>
        <strain evidence="2">Duluth1</strain>
        <tissue evidence="2">Whole animal</tissue>
    </source>
</reference>